<dbReference type="Gene3D" id="3.10.129.10">
    <property type="entry name" value="Hotdog Thioesterase"/>
    <property type="match status" value="1"/>
</dbReference>
<evidence type="ECO:0000313" key="5">
    <source>
        <dbReference type="Proteomes" id="UP000549616"/>
    </source>
</evidence>
<dbReference type="GO" id="GO:0006635">
    <property type="term" value="P:fatty acid beta-oxidation"/>
    <property type="evidence" value="ECO:0007669"/>
    <property type="project" value="TreeGrafter"/>
</dbReference>
<protein>
    <submittedName>
        <fullName evidence="4">Acyl dehydratase</fullName>
    </submittedName>
</protein>
<dbReference type="EMBL" id="JACCFK010000001">
    <property type="protein sequence ID" value="NYI88699.1"/>
    <property type="molecule type" value="Genomic_DNA"/>
</dbReference>
<comment type="similarity">
    <text evidence="1">Belongs to the enoyl-CoA hydratase/isomerase family.</text>
</comment>
<reference evidence="4 5" key="1">
    <citation type="submission" date="2020-07" db="EMBL/GenBank/DDBJ databases">
        <title>Sequencing the genomes of 1000 actinobacteria strains.</title>
        <authorList>
            <person name="Klenk H.-P."/>
        </authorList>
    </citation>
    <scope>NUCLEOTIDE SEQUENCE [LARGE SCALE GENOMIC DNA]</scope>
    <source>
        <strain evidence="4 5">DSM 104006</strain>
    </source>
</reference>
<dbReference type="PANTHER" id="PTHR13078">
    <property type="entry name" value="PEROXISOMAL MULTIFUNCTIONAL ENZYME TYPE 2-RELATED"/>
    <property type="match status" value="1"/>
</dbReference>
<dbReference type="GO" id="GO:0004300">
    <property type="term" value="F:enoyl-CoA hydratase activity"/>
    <property type="evidence" value="ECO:0007669"/>
    <property type="project" value="TreeGrafter"/>
</dbReference>
<dbReference type="GO" id="GO:0044594">
    <property type="term" value="F:17-beta-hydroxysteroid dehydrogenase (NAD+) activity"/>
    <property type="evidence" value="ECO:0007669"/>
    <property type="project" value="TreeGrafter"/>
</dbReference>
<keyword evidence="5" id="KW-1185">Reference proteome</keyword>
<organism evidence="4 5">
    <name type="scientific">Amycolatopsis endophytica</name>
    <dbReference type="NCBI Taxonomy" id="860233"/>
    <lineage>
        <taxon>Bacteria</taxon>
        <taxon>Bacillati</taxon>
        <taxon>Actinomycetota</taxon>
        <taxon>Actinomycetes</taxon>
        <taxon>Pseudonocardiales</taxon>
        <taxon>Pseudonocardiaceae</taxon>
        <taxon>Amycolatopsis</taxon>
    </lineage>
</organism>
<accession>A0A853B178</accession>
<dbReference type="InterPro" id="IPR029069">
    <property type="entry name" value="HotDog_dom_sf"/>
</dbReference>
<evidence type="ECO:0000313" key="4">
    <source>
        <dbReference type="EMBL" id="NYI88699.1"/>
    </source>
</evidence>
<dbReference type="InterPro" id="IPR054357">
    <property type="entry name" value="MFE-2_N"/>
</dbReference>
<proteinExistence type="inferred from homology"/>
<dbReference type="Pfam" id="PF22622">
    <property type="entry name" value="MFE-2_hydrat-2_N"/>
    <property type="match status" value="1"/>
</dbReference>
<evidence type="ECO:0000259" key="3">
    <source>
        <dbReference type="Pfam" id="PF22622"/>
    </source>
</evidence>
<evidence type="ECO:0000256" key="1">
    <source>
        <dbReference type="ARBA" id="ARBA00005254"/>
    </source>
</evidence>
<gene>
    <name evidence="4" type="ORF">HNR02_002022</name>
</gene>
<dbReference type="RefSeq" id="WP_179772898.1">
    <property type="nucleotide sequence ID" value="NZ_JACCFK010000001.1"/>
</dbReference>
<dbReference type="Pfam" id="PF01575">
    <property type="entry name" value="MaoC_dehydratas"/>
    <property type="match status" value="1"/>
</dbReference>
<dbReference type="Proteomes" id="UP000549616">
    <property type="component" value="Unassembled WGS sequence"/>
</dbReference>
<dbReference type="SUPFAM" id="SSF54637">
    <property type="entry name" value="Thioesterase/thiol ester dehydrase-isomerase"/>
    <property type="match status" value="2"/>
</dbReference>
<feature type="domain" description="MaoC-like" evidence="2">
    <location>
        <begin position="172"/>
        <end position="275"/>
    </location>
</feature>
<evidence type="ECO:0000259" key="2">
    <source>
        <dbReference type="Pfam" id="PF01575"/>
    </source>
</evidence>
<dbReference type="AlphaFoldDB" id="A0A853B178"/>
<dbReference type="GO" id="GO:0003857">
    <property type="term" value="F:(3S)-3-hydroxyacyl-CoA dehydrogenase (NAD+) activity"/>
    <property type="evidence" value="ECO:0007669"/>
    <property type="project" value="TreeGrafter"/>
</dbReference>
<comment type="caution">
    <text evidence="4">The sequence shown here is derived from an EMBL/GenBank/DDBJ whole genome shotgun (WGS) entry which is preliminary data.</text>
</comment>
<dbReference type="PANTHER" id="PTHR13078:SF59">
    <property type="entry name" value="ENOYL-COA HYDRATASE CHSH3"/>
    <property type="match status" value="1"/>
</dbReference>
<feature type="domain" description="Peroxisomal multifunctional enzyme type 2-like N-terminal" evidence="3">
    <location>
        <begin position="19"/>
        <end position="146"/>
    </location>
</feature>
<name>A0A853B178_9PSEU</name>
<sequence>MTVDPARVRSLRLPASTFVWSVRDVLQYQLALLGPDADPVDPRQLRYLHEDDLVVLPTFAMTVPAVFGVAAAEHYHPEPPEIRFPGLSLRLGRLLHARQELVSHRPVPARGELRTETTIDAVHDTGNAAVLVQRTEAVGPDDQPLFTSVCDIRAAGEGGFGGPGYPHRRPRRPDREPDLVLHVPTQPQQALLYRMCGDRNPVHVVPAAATAAGFERPFLQGGCTYGMVAKAIVDAVWDGDPDALGRYVAWFTGVVFPGDVLRTGIWTGDGELEFHTTVPERRDAPVLSGTVVSRDRGTPAPRS</sequence>
<dbReference type="InterPro" id="IPR002539">
    <property type="entry name" value="MaoC-like_dom"/>
</dbReference>